<feature type="domain" description="Glycosyl hydrolase family 36 N-terminal" evidence="12">
    <location>
        <begin position="677"/>
        <end position="920"/>
    </location>
</feature>
<keyword evidence="6" id="KW-0378">Hydrolase</keyword>
<evidence type="ECO:0000256" key="4">
    <source>
        <dbReference type="ARBA" id="ARBA00022617"/>
    </source>
</evidence>
<sequence>MTQLTKLLFILAATSAALSAPTMKPRQLAGEGSFFDSVFSGTDNGVGYGVENAEDNAATLLGGKTTTGGGGTTSNPPPPPPKVKRQADKIANGAATDLHAVGQDKAADLVQTDGDNIDGQLTQDAATLGAQVGGDEEDVLERTGDMVPILTLFRYLRSDLKSVQGPRAAQWTLGWYTWKVWQGSFEHVNCDLHKKYGSVVRYAPNRYSFSDLEAVKVIYGLGTSFPKSPWYIPWGNPGSNNLFNERSLAKHAHDRKQYQSTYSMSSLVNYEAFVDECAELLKNRLSELCAADQAVDMHHWLQCYAFDVIGMITYGKRLGFLDKGEDVGNVINALGEILGYSTIVGIVFPTLHSIIVPVMNFFAGSKGQGGAYVTAFTMARIREAQSNPKAVILDDSDASTQSFLMKFLAKNTSKPDAFTSSHVISGCLINMIAGSDTTAISLSAVLYYLLKNPSCMGKLREEVDTFTAKGQLSTYVTYKESQAMPYLQAVIKEALRLHPATGLPLERVVPKGGATISGRFFPEGAVVGINTWVAHRDRSIFGQDADSFSPERWLQDDEERVALMNRFWMPFGLGSHTCIGRHISMLEMCKLIPALVRDFDFALDDNLLQNEWKTQNSWFVKPLNFQTTTPTPKADRMFPVFSSLSALTSPAIVVNGTSFALNGKNVSYRFHIDPATGDLLLDHFGDRVTENPVAQIMSNGGGWSTQAHLRREFPDLGRGDFRTPAVHIKHAKGFTVCNFKYKSHSVVKGKPAIEKLPSTFGSDDDVSTLIIHLYDEYSSVGADLSYSIFPNFDAIVRNVKIINKSDDVITVEKLSSFSVDFPHENYEMLQLQGEWTRECNRTRRKVEYGLQGFGSTTGYSSHYHNPFLSMVSPTTTESHGEAWGFSLVYTGSFSVEVEKSHQGLTRALVGMNPCQLSWPLRSGESLQSPECVSVFSNLGIGEMSRKFHRLYRQNLIRSKFVSETRPVLLNSWEGLYFDFDDKTIYKLAQESAKLGAKLFVLDDGWFGDKHPRVNDHAGLGDWVANPKRFPSGLDSLAKDITKLQVKDSDEKLQFGLWFEPEMVNQKSELYEQHPEWVLSAGNYARSETRQQLVLNAALPEVQDFIISSVSKILETVPVSYVKWDNNRAMHESPTPDNHHAYMLGIYHVFDVLTARFPDVLWEGCASGGGRFDPGILQYFPQVWTSDNMDAFDRIHIQFGTSLVYPPSTMGAHVCSAPNDVTGRSIPMSFRAHVAMMGGSFGFELNPDHTPEEDKAQIPDLIKLAEKINPIIIKGDMWRLVLPEDSNFPAAIFVSEDGSQAVLFAFQIRATTVLNYPLLRLAGLDPAARYKLDGAETYSGATLMNGGIQFRFGTDYDSKVVLLERV</sequence>
<dbReference type="GO" id="GO:0016052">
    <property type="term" value="P:carbohydrate catabolic process"/>
    <property type="evidence" value="ECO:0007669"/>
    <property type="project" value="InterPro"/>
</dbReference>
<dbReference type="Proteomes" id="UP000522262">
    <property type="component" value="Unassembled WGS sequence"/>
</dbReference>
<evidence type="ECO:0000256" key="2">
    <source>
        <dbReference type="ARBA" id="ARBA00001971"/>
    </source>
</evidence>
<dbReference type="InterPro" id="IPR017853">
    <property type="entry name" value="GH"/>
</dbReference>
<feature type="region of interest" description="Disordered" evidence="9">
    <location>
        <begin position="60"/>
        <end position="85"/>
    </location>
</feature>
<keyword evidence="4" id="KW-0349">Heme</keyword>
<evidence type="ECO:0000259" key="11">
    <source>
        <dbReference type="Pfam" id="PF16874"/>
    </source>
</evidence>
<dbReference type="GO" id="GO:0004497">
    <property type="term" value="F:monooxygenase activity"/>
    <property type="evidence" value="ECO:0007669"/>
    <property type="project" value="InterPro"/>
</dbReference>
<dbReference type="Gene3D" id="3.20.20.70">
    <property type="entry name" value="Aldolase class I"/>
    <property type="match status" value="1"/>
</dbReference>
<dbReference type="GO" id="GO:0016705">
    <property type="term" value="F:oxidoreductase activity, acting on paired donors, with incorporation or reduction of molecular oxygen"/>
    <property type="evidence" value="ECO:0007669"/>
    <property type="project" value="InterPro"/>
</dbReference>
<dbReference type="EC" id="3.2.1.22" evidence="3"/>
<dbReference type="InterPro" id="IPR002252">
    <property type="entry name" value="Glyco_hydro_36"/>
</dbReference>
<dbReference type="GO" id="GO:0004557">
    <property type="term" value="F:alpha-galactosidase activity"/>
    <property type="evidence" value="ECO:0007669"/>
    <property type="project" value="UniProtKB-EC"/>
</dbReference>
<dbReference type="InterPro" id="IPR036396">
    <property type="entry name" value="Cyt_P450_sf"/>
</dbReference>
<evidence type="ECO:0000313" key="13">
    <source>
        <dbReference type="EMBL" id="KAF5548271.1"/>
    </source>
</evidence>
<dbReference type="Pfam" id="PF02065">
    <property type="entry name" value="Melibiase"/>
    <property type="match status" value="1"/>
</dbReference>
<comment type="cofactor">
    <cofactor evidence="2">
        <name>heme</name>
        <dbReference type="ChEBI" id="CHEBI:30413"/>
    </cofactor>
</comment>
<feature type="chain" id="PRO_5034068034" description="alpha-galactosidase" evidence="10">
    <location>
        <begin position="20"/>
        <end position="1365"/>
    </location>
</feature>
<dbReference type="InterPro" id="IPR050121">
    <property type="entry name" value="Cytochrome_P450_monoxygenase"/>
</dbReference>
<dbReference type="GO" id="GO:0020037">
    <property type="term" value="F:heme binding"/>
    <property type="evidence" value="ECO:0007669"/>
    <property type="project" value="InterPro"/>
</dbReference>
<dbReference type="PRINTS" id="PR00743">
    <property type="entry name" value="GLHYDRLASE36"/>
</dbReference>
<dbReference type="Gene3D" id="2.70.98.60">
    <property type="entry name" value="alpha-galactosidase from lactobacil brevis"/>
    <property type="match status" value="1"/>
</dbReference>
<dbReference type="Gene3D" id="1.10.630.10">
    <property type="entry name" value="Cytochrome P450"/>
    <property type="match status" value="1"/>
</dbReference>
<comment type="catalytic activity">
    <reaction evidence="1">
        <text>Hydrolysis of terminal, non-reducing alpha-D-galactose residues in alpha-D-galactosides, including galactose oligosaccharides, galactomannans and galactolipids.</text>
        <dbReference type="EC" id="3.2.1.22"/>
    </reaction>
</comment>
<evidence type="ECO:0000256" key="6">
    <source>
        <dbReference type="ARBA" id="ARBA00022801"/>
    </source>
</evidence>
<dbReference type="InterPro" id="IPR013785">
    <property type="entry name" value="Aldolase_TIM"/>
</dbReference>
<dbReference type="Gene3D" id="2.60.40.1180">
    <property type="entry name" value="Golgi alpha-mannosidase II"/>
    <property type="match status" value="1"/>
</dbReference>
<dbReference type="Pfam" id="PF16874">
    <property type="entry name" value="Glyco_hydro_36C"/>
    <property type="match status" value="1"/>
</dbReference>
<gene>
    <name evidence="13" type="ORF">FMEXI_4835</name>
</gene>
<dbReference type="InterPro" id="IPR038417">
    <property type="entry name" value="Alpga-gal_N_sf"/>
</dbReference>
<accession>A0A8H5MZP2</accession>
<comment type="caution">
    <text evidence="13">The sequence shown here is derived from an EMBL/GenBank/DDBJ whole genome shotgun (WGS) entry which is preliminary data.</text>
</comment>
<keyword evidence="8" id="KW-0326">Glycosidase</keyword>
<evidence type="ECO:0000256" key="7">
    <source>
        <dbReference type="ARBA" id="ARBA00023004"/>
    </source>
</evidence>
<evidence type="ECO:0000256" key="8">
    <source>
        <dbReference type="ARBA" id="ARBA00023295"/>
    </source>
</evidence>
<dbReference type="GO" id="GO:0005506">
    <property type="term" value="F:iron ion binding"/>
    <property type="evidence" value="ECO:0007669"/>
    <property type="project" value="InterPro"/>
</dbReference>
<dbReference type="PANTHER" id="PTHR24305">
    <property type="entry name" value="CYTOCHROME P450"/>
    <property type="match status" value="1"/>
</dbReference>
<name>A0A8H5MZP2_9HYPO</name>
<evidence type="ECO:0000256" key="9">
    <source>
        <dbReference type="SAM" id="MobiDB-lite"/>
    </source>
</evidence>
<dbReference type="InterPro" id="IPR013780">
    <property type="entry name" value="Glyco_hydro_b"/>
</dbReference>
<dbReference type="InterPro" id="IPR031705">
    <property type="entry name" value="Glyco_hydro_36_C"/>
</dbReference>
<dbReference type="EMBL" id="JAAOAM010000099">
    <property type="protein sequence ID" value="KAF5548271.1"/>
    <property type="molecule type" value="Genomic_DNA"/>
</dbReference>
<dbReference type="InterPro" id="IPR001128">
    <property type="entry name" value="Cyt_P450"/>
</dbReference>
<dbReference type="FunFam" id="3.20.20.70:FF:000118">
    <property type="entry name" value="Alpha-galactosidase"/>
    <property type="match status" value="1"/>
</dbReference>
<dbReference type="CDD" id="cd11060">
    <property type="entry name" value="CYP57A1-like"/>
    <property type="match status" value="1"/>
</dbReference>
<evidence type="ECO:0000256" key="3">
    <source>
        <dbReference type="ARBA" id="ARBA00012755"/>
    </source>
</evidence>
<feature type="domain" description="Glycosyl hydrolase family 36 C-terminal" evidence="11">
    <location>
        <begin position="1288"/>
        <end position="1362"/>
    </location>
</feature>
<keyword evidence="7" id="KW-0408">Iron</keyword>
<dbReference type="SUPFAM" id="SSF48264">
    <property type="entry name" value="Cytochrome P450"/>
    <property type="match status" value="1"/>
</dbReference>
<evidence type="ECO:0000256" key="10">
    <source>
        <dbReference type="SAM" id="SignalP"/>
    </source>
</evidence>
<dbReference type="InterPro" id="IPR031704">
    <property type="entry name" value="Glyco_hydro_36_N"/>
</dbReference>
<dbReference type="CDD" id="cd14791">
    <property type="entry name" value="GH36"/>
    <property type="match status" value="1"/>
</dbReference>
<dbReference type="Pfam" id="PF16875">
    <property type="entry name" value="Glyco_hydro_36N"/>
    <property type="match status" value="1"/>
</dbReference>
<dbReference type="PROSITE" id="PS00086">
    <property type="entry name" value="CYTOCHROME_P450"/>
    <property type="match status" value="1"/>
</dbReference>
<organism evidence="13 14">
    <name type="scientific">Fusarium mexicanum</name>
    <dbReference type="NCBI Taxonomy" id="751941"/>
    <lineage>
        <taxon>Eukaryota</taxon>
        <taxon>Fungi</taxon>
        <taxon>Dikarya</taxon>
        <taxon>Ascomycota</taxon>
        <taxon>Pezizomycotina</taxon>
        <taxon>Sordariomycetes</taxon>
        <taxon>Hypocreomycetidae</taxon>
        <taxon>Hypocreales</taxon>
        <taxon>Nectriaceae</taxon>
        <taxon>Fusarium</taxon>
        <taxon>Fusarium fujikuroi species complex</taxon>
    </lineage>
</organism>
<dbReference type="SUPFAM" id="SSF51445">
    <property type="entry name" value="(Trans)glycosidases"/>
    <property type="match status" value="1"/>
</dbReference>
<evidence type="ECO:0000256" key="1">
    <source>
        <dbReference type="ARBA" id="ARBA00001255"/>
    </source>
</evidence>
<keyword evidence="14" id="KW-1185">Reference proteome</keyword>
<feature type="signal peptide" evidence="10">
    <location>
        <begin position="1"/>
        <end position="19"/>
    </location>
</feature>
<protein>
    <recommendedName>
        <fullName evidence="3">alpha-galactosidase</fullName>
        <ecNumber evidence="3">3.2.1.22</ecNumber>
    </recommendedName>
</protein>
<reference evidence="13 14" key="1">
    <citation type="submission" date="2020-05" db="EMBL/GenBank/DDBJ databases">
        <title>Identification and distribution of gene clusters putatively required for synthesis of sphingolipid metabolism inhibitors in phylogenetically diverse species of the filamentous fungus Fusarium.</title>
        <authorList>
            <person name="Kim H.-S."/>
            <person name="Busman M."/>
            <person name="Brown D.W."/>
            <person name="Divon H."/>
            <person name="Uhlig S."/>
            <person name="Proctor R.H."/>
        </authorList>
    </citation>
    <scope>NUCLEOTIDE SEQUENCE [LARGE SCALE GENOMIC DNA]</scope>
    <source>
        <strain evidence="13 14">NRRL 53147</strain>
    </source>
</reference>
<proteinExistence type="predicted"/>
<keyword evidence="5" id="KW-0479">Metal-binding</keyword>
<evidence type="ECO:0000256" key="5">
    <source>
        <dbReference type="ARBA" id="ARBA00022723"/>
    </source>
</evidence>
<evidence type="ECO:0000313" key="14">
    <source>
        <dbReference type="Proteomes" id="UP000522262"/>
    </source>
</evidence>
<keyword evidence="10" id="KW-0732">Signal</keyword>
<evidence type="ECO:0000259" key="12">
    <source>
        <dbReference type="Pfam" id="PF16875"/>
    </source>
</evidence>
<dbReference type="FunFam" id="1.10.630.10:FF:000050">
    <property type="entry name" value="Cytochrome P450 monooxygenase"/>
    <property type="match status" value="1"/>
</dbReference>
<dbReference type="InterPro" id="IPR017972">
    <property type="entry name" value="Cyt_P450_CS"/>
</dbReference>
<dbReference type="Pfam" id="PF00067">
    <property type="entry name" value="p450"/>
    <property type="match status" value="1"/>
</dbReference>
<dbReference type="PANTHER" id="PTHR24305:SF190">
    <property type="entry name" value="P450, PUTATIVE (EUROFUNG)-RELATED"/>
    <property type="match status" value="1"/>
</dbReference>